<feature type="transmembrane region" description="Helical" evidence="6">
    <location>
        <begin position="70"/>
        <end position="90"/>
    </location>
</feature>
<evidence type="ECO:0000259" key="7">
    <source>
        <dbReference type="Pfam" id="PF00999"/>
    </source>
</evidence>
<feature type="compositionally biased region" description="Pro residues" evidence="5">
    <location>
        <begin position="488"/>
        <end position="497"/>
    </location>
</feature>
<evidence type="ECO:0000313" key="9">
    <source>
        <dbReference type="Proteomes" id="UP000186594"/>
    </source>
</evidence>
<dbReference type="OrthoDB" id="5327978at2759"/>
<keyword evidence="9" id="KW-1185">Reference proteome</keyword>
<evidence type="ECO:0000256" key="3">
    <source>
        <dbReference type="ARBA" id="ARBA00022989"/>
    </source>
</evidence>
<evidence type="ECO:0000313" key="8">
    <source>
        <dbReference type="EMBL" id="OLL23683.1"/>
    </source>
</evidence>
<dbReference type="InterPro" id="IPR006153">
    <property type="entry name" value="Cation/H_exchanger_TM"/>
</dbReference>
<organism evidence="8 9">
    <name type="scientific">Neolecta irregularis (strain DAH-3)</name>
    <dbReference type="NCBI Taxonomy" id="1198029"/>
    <lineage>
        <taxon>Eukaryota</taxon>
        <taxon>Fungi</taxon>
        <taxon>Dikarya</taxon>
        <taxon>Ascomycota</taxon>
        <taxon>Taphrinomycotina</taxon>
        <taxon>Neolectales</taxon>
        <taxon>Neolectaceae</taxon>
        <taxon>Neolecta</taxon>
    </lineage>
</organism>
<name>A0A1U7LM71_NEOID</name>
<protein>
    <submittedName>
        <fullName evidence="8">Putative Na(+)/H(+) antiporter</fullName>
    </submittedName>
</protein>
<dbReference type="InterPro" id="IPR004712">
    <property type="entry name" value="Na+/H+_antiporter_fungi"/>
</dbReference>
<evidence type="ECO:0000256" key="2">
    <source>
        <dbReference type="ARBA" id="ARBA00022692"/>
    </source>
</evidence>
<dbReference type="GO" id="GO:0015385">
    <property type="term" value="F:sodium:proton antiporter activity"/>
    <property type="evidence" value="ECO:0007669"/>
    <property type="project" value="InterPro"/>
</dbReference>
<dbReference type="GO" id="GO:0042391">
    <property type="term" value="P:regulation of membrane potential"/>
    <property type="evidence" value="ECO:0007669"/>
    <property type="project" value="InterPro"/>
</dbReference>
<dbReference type="EMBL" id="LXFE01001372">
    <property type="protein sequence ID" value="OLL23683.1"/>
    <property type="molecule type" value="Genomic_DNA"/>
</dbReference>
<comment type="subcellular location">
    <subcellularLocation>
        <location evidence="1">Membrane</location>
        <topology evidence="1">Multi-pass membrane protein</topology>
    </subcellularLocation>
</comment>
<feature type="transmembrane region" description="Helical" evidence="6">
    <location>
        <begin position="234"/>
        <end position="253"/>
    </location>
</feature>
<feature type="domain" description="Cation/H+ exchanger transmembrane" evidence="7">
    <location>
        <begin position="26"/>
        <end position="402"/>
    </location>
</feature>
<keyword evidence="2 6" id="KW-0812">Transmembrane</keyword>
<dbReference type="STRING" id="1198029.A0A1U7LM71"/>
<dbReference type="InterPro" id="IPR038770">
    <property type="entry name" value="Na+/solute_symporter_sf"/>
</dbReference>
<reference evidence="8 9" key="1">
    <citation type="submission" date="2016-04" db="EMBL/GenBank/DDBJ databases">
        <title>Evolutionary innovation and constraint leading to complex multicellularity in the Ascomycota.</title>
        <authorList>
            <person name="Cisse O."/>
            <person name="Nguyen A."/>
            <person name="Hewitt D.A."/>
            <person name="Jedd G."/>
            <person name="Stajich J.E."/>
        </authorList>
    </citation>
    <scope>NUCLEOTIDE SEQUENCE [LARGE SCALE GENOMIC DNA]</scope>
    <source>
        <strain evidence="8 9">DAH-3</strain>
    </source>
</reference>
<feature type="region of interest" description="Disordered" evidence="5">
    <location>
        <begin position="459"/>
        <end position="534"/>
    </location>
</feature>
<feature type="transmembrane region" description="Helical" evidence="6">
    <location>
        <begin position="380"/>
        <end position="403"/>
    </location>
</feature>
<dbReference type="Gene3D" id="1.20.1530.20">
    <property type="match status" value="1"/>
</dbReference>
<keyword evidence="3 6" id="KW-1133">Transmembrane helix</keyword>
<feature type="transmembrane region" description="Helical" evidence="6">
    <location>
        <begin position="288"/>
        <end position="307"/>
    </location>
</feature>
<feature type="transmembrane region" description="Helical" evidence="6">
    <location>
        <begin position="12"/>
        <end position="31"/>
    </location>
</feature>
<evidence type="ECO:0000256" key="6">
    <source>
        <dbReference type="SAM" id="Phobius"/>
    </source>
</evidence>
<dbReference type="PANTHER" id="PTHR31382">
    <property type="entry name" value="NA(+)/H(+) ANTIPORTER"/>
    <property type="match status" value="1"/>
</dbReference>
<dbReference type="PANTHER" id="PTHR31382:SF1">
    <property type="entry name" value="SODIUM ION_PROTON EXCHANGER (EUROFUNG)"/>
    <property type="match status" value="1"/>
</dbReference>
<dbReference type="Pfam" id="PF00999">
    <property type="entry name" value="Na_H_Exchanger"/>
    <property type="match status" value="1"/>
</dbReference>
<sequence length="534" mass="58919">MLIELDVSHFNLVISVLGGFVLLFGLFSYVIKERLYLSEALVALIVGIAFGPRGAGLITPDDWVGETEAVTLAFARLVLGVQLVLAGVQLPSKYLQRQWKSLFMLLIPIMSGMWIISSTIVYLLVPGLSYLQALCIGACVTPTDPVLSNSIVKGKFAENYVPPHLRNIIVGESGANDGFGYPFLFIAIYSMNVDITRVKPSSTSFCLYGALVGWLAKELLHVAEAKKWIDKESFLVFSLALALFILGTCGMLGSDDLLSCFVAGNTFTWDDWFRKETEDESLQSSVDMLLNISIFVYIGAILPWDLFVAPVQLWRYLVLSALILIFRRLPLIMAFRRFIPAIMTNREGLFAGHFGPIGVGAIFYAGIALEQFTESWAREILAPVVYFIVLSSVLIHGITVPVIKLGSRIEFSTIDFRNFTISRASTFQVSSTNIAARVESDTTLAARVRQSDIESQIRKPLTVQIQDPRPYSGGTLEQAPSASQLPHTSPPENPPEAPSVQPRNRNLGNLRAYKEGDQTIIEDHDGGHAKVYDA</sequence>
<feature type="transmembrane region" description="Helical" evidence="6">
    <location>
        <begin position="313"/>
        <end position="336"/>
    </location>
</feature>
<feature type="compositionally biased region" description="Polar residues" evidence="5">
    <location>
        <begin position="478"/>
        <end position="487"/>
    </location>
</feature>
<feature type="transmembrane region" description="Helical" evidence="6">
    <location>
        <begin position="348"/>
        <end position="368"/>
    </location>
</feature>
<dbReference type="GO" id="GO:0005886">
    <property type="term" value="C:plasma membrane"/>
    <property type="evidence" value="ECO:0007669"/>
    <property type="project" value="InterPro"/>
</dbReference>
<feature type="compositionally biased region" description="Basic and acidic residues" evidence="5">
    <location>
        <begin position="512"/>
        <end position="534"/>
    </location>
</feature>
<dbReference type="Proteomes" id="UP000186594">
    <property type="component" value="Unassembled WGS sequence"/>
</dbReference>
<dbReference type="OMA" id="FFGIRGI"/>
<accession>A0A1U7LM71</accession>
<dbReference type="GO" id="GO:0120029">
    <property type="term" value="P:proton export across plasma membrane"/>
    <property type="evidence" value="ECO:0007669"/>
    <property type="project" value="InterPro"/>
</dbReference>
<proteinExistence type="predicted"/>
<evidence type="ECO:0000256" key="5">
    <source>
        <dbReference type="SAM" id="MobiDB-lite"/>
    </source>
</evidence>
<evidence type="ECO:0000256" key="4">
    <source>
        <dbReference type="ARBA" id="ARBA00023136"/>
    </source>
</evidence>
<keyword evidence="4 6" id="KW-0472">Membrane</keyword>
<evidence type="ECO:0000256" key="1">
    <source>
        <dbReference type="ARBA" id="ARBA00004141"/>
    </source>
</evidence>
<feature type="transmembrane region" description="Helical" evidence="6">
    <location>
        <begin position="40"/>
        <end position="58"/>
    </location>
</feature>
<dbReference type="AlphaFoldDB" id="A0A1U7LM71"/>
<dbReference type="GO" id="GO:0036376">
    <property type="term" value="P:sodium ion export across plasma membrane"/>
    <property type="evidence" value="ECO:0007669"/>
    <property type="project" value="InterPro"/>
</dbReference>
<feature type="transmembrane region" description="Helical" evidence="6">
    <location>
        <begin position="102"/>
        <end position="124"/>
    </location>
</feature>
<comment type="caution">
    <text evidence="8">The sequence shown here is derived from an EMBL/GenBank/DDBJ whole genome shotgun (WGS) entry which is preliminary data.</text>
</comment>
<gene>
    <name evidence="8" type="ORF">NEOLI_001933</name>
</gene>